<dbReference type="SUPFAM" id="SSF52218">
    <property type="entry name" value="Flavoproteins"/>
    <property type="match status" value="1"/>
</dbReference>
<dbReference type="PROSITE" id="PS50902">
    <property type="entry name" value="FLAVODOXIN_LIKE"/>
    <property type="match status" value="1"/>
</dbReference>
<dbReference type="GO" id="GO:0010181">
    <property type="term" value="F:FMN binding"/>
    <property type="evidence" value="ECO:0007669"/>
    <property type="project" value="InterPro"/>
</dbReference>
<dbReference type="PANTHER" id="PTHR43717">
    <property type="entry name" value="ANAEROBIC NITRIC OXIDE REDUCTASE FLAVORUBREDOXIN"/>
    <property type="match status" value="1"/>
</dbReference>
<dbReference type="InterPro" id="IPR008254">
    <property type="entry name" value="Flavodoxin/NO_synth"/>
</dbReference>
<dbReference type="Pfam" id="PF00258">
    <property type="entry name" value="Flavodoxin_1"/>
    <property type="match status" value="1"/>
</dbReference>
<evidence type="ECO:0000313" key="3">
    <source>
        <dbReference type="Proteomes" id="UP000067434"/>
    </source>
</evidence>
<dbReference type="SMART" id="SM00849">
    <property type="entry name" value="Lactamase_B"/>
    <property type="match status" value="1"/>
</dbReference>
<dbReference type="HOGENOM" id="CLU_017490_0_0_2"/>
<dbReference type="InterPro" id="IPR036866">
    <property type="entry name" value="RibonucZ/Hydroxyglut_hydro"/>
</dbReference>
<dbReference type="InterPro" id="IPR001279">
    <property type="entry name" value="Metallo-B-lactamas"/>
</dbReference>
<feature type="domain" description="Flavodoxin-like" evidence="1">
    <location>
        <begin position="254"/>
        <end position="397"/>
    </location>
</feature>
<accession>A0A0F7FJ45</accession>
<sequence length="397" mass="44820">MSEHIHVDKVTQDLYVLRVDDTRVNYFEALWEIPERISYNAYLLTRGNHVVLFDGWKARYSDEFIETIKRVVDPRDITEVIVHHMEPDHSGSISKLASVNSKATFYGHPLAGKMLASFYKVTRFKPLSDGAVLDVGTPLRFIHTPWLHWPETAMSYLEEEEVLLTCDAFGSYGLMPLYDDSIDGKLLEKEIRRYFVTVIGHYTAFVPKAISKLNTLGVRPKIIAPGHGTIIRSHIDRVISIYSEIAEGKYKDKATIVYVSMYGNVENVITGVKENLEKHGLQVEAYGFTDEKRAKISDVLESLTDSKIAVIGGATYEADVQPLMKWIVDVIVEKLSYRKNLKFLILSPYAWSGVAGKKLAEILKSAGFTIVETVEWEGAAGAELFERLQNIIGRLAI</sequence>
<name>A0A0F7FJ45_9CREN</name>
<dbReference type="KEGG" id="thf:MA03_06820"/>
<dbReference type="GeneID" id="25401929"/>
<dbReference type="SUPFAM" id="SSF56281">
    <property type="entry name" value="Metallo-hydrolase/oxidoreductase"/>
    <property type="match status" value="1"/>
</dbReference>
<dbReference type="CDD" id="cd07709">
    <property type="entry name" value="flavodiiron_proteins_MBL-fold"/>
    <property type="match status" value="1"/>
</dbReference>
<proteinExistence type="predicted"/>
<dbReference type="Gene3D" id="3.60.15.10">
    <property type="entry name" value="Ribonuclease Z/Hydroxyacylglutathione hydrolase-like"/>
    <property type="match status" value="1"/>
</dbReference>
<dbReference type="Gene3D" id="3.40.50.360">
    <property type="match status" value="1"/>
</dbReference>
<organism evidence="2 3">
    <name type="scientific">Infirmifilum uzonense</name>
    <dbReference type="NCBI Taxonomy" id="1550241"/>
    <lineage>
        <taxon>Archaea</taxon>
        <taxon>Thermoproteota</taxon>
        <taxon>Thermoprotei</taxon>
        <taxon>Thermofilales</taxon>
        <taxon>Thermofilaceae</taxon>
        <taxon>Infirmifilum</taxon>
    </lineage>
</organism>
<dbReference type="PANTHER" id="PTHR43717:SF1">
    <property type="entry name" value="ANAEROBIC NITRIC OXIDE REDUCTASE FLAVORUBREDOXIN"/>
    <property type="match status" value="1"/>
</dbReference>
<dbReference type="PATRIC" id="fig|1550241.5.peg.1414"/>
<evidence type="ECO:0000259" key="1">
    <source>
        <dbReference type="PROSITE" id="PS50902"/>
    </source>
</evidence>
<dbReference type="InterPro" id="IPR029039">
    <property type="entry name" value="Flavoprotein-like_sf"/>
</dbReference>
<dbReference type="AlphaFoldDB" id="A0A0F7FJ45"/>
<gene>
    <name evidence="2" type="ORF">MA03_06820</name>
</gene>
<dbReference type="Pfam" id="PF19583">
    <property type="entry name" value="ODP"/>
    <property type="match status" value="1"/>
</dbReference>
<reference evidence="2 3" key="1">
    <citation type="journal article" date="2015" name="Stand. Genomic Sci.">
        <title>Complete genome sequence of and proposal of Thermofilum uzonense sp. nov. a novel hyperthermophilic crenarchaeon and emended description of the genus Thermofilum.</title>
        <authorList>
            <person name="Toshchakov S.V."/>
            <person name="Korzhenkov A.A."/>
            <person name="Samarov N.I."/>
            <person name="Mazunin I.O."/>
            <person name="Mozhey O.I."/>
            <person name="Shmyr I.S."/>
            <person name="Derbikova K.S."/>
            <person name="Taranov E.A."/>
            <person name="Dominova I.N."/>
            <person name="Bonch-Osmolovskaya E.A."/>
            <person name="Patrushev M.V."/>
            <person name="Podosokorskaya O.A."/>
            <person name="Kublanov I.V."/>
        </authorList>
    </citation>
    <scope>NUCLEOTIDE SEQUENCE [LARGE SCALE GENOMIC DNA]</scope>
    <source>
        <strain evidence="2 3">1807-2</strain>
    </source>
</reference>
<dbReference type="OrthoDB" id="6433at2157"/>
<dbReference type="InterPro" id="IPR045761">
    <property type="entry name" value="ODP_dom"/>
</dbReference>
<protein>
    <recommendedName>
        <fullName evidence="1">Flavodoxin-like domain-containing protein</fullName>
    </recommendedName>
</protein>
<dbReference type="RefSeq" id="WP_052884536.1">
    <property type="nucleotide sequence ID" value="NZ_CP009961.1"/>
</dbReference>
<keyword evidence="3" id="KW-1185">Reference proteome</keyword>
<dbReference type="Proteomes" id="UP000067434">
    <property type="component" value="Chromosome"/>
</dbReference>
<dbReference type="STRING" id="1550241.MA03_06820"/>
<evidence type="ECO:0000313" key="2">
    <source>
        <dbReference type="EMBL" id="AKG39009.1"/>
    </source>
</evidence>
<dbReference type="EMBL" id="CP009961">
    <property type="protein sequence ID" value="AKG39009.1"/>
    <property type="molecule type" value="Genomic_DNA"/>
</dbReference>